<evidence type="ECO:0000313" key="2">
    <source>
        <dbReference type="EMBL" id="JAP77680.1"/>
    </source>
</evidence>
<name>A0A131YGR4_RHIAP</name>
<feature type="region of interest" description="Disordered" evidence="1">
    <location>
        <begin position="1"/>
        <end position="33"/>
    </location>
</feature>
<accession>A0A131YGR4</accession>
<evidence type="ECO:0000256" key="1">
    <source>
        <dbReference type="SAM" id="MobiDB-lite"/>
    </source>
</evidence>
<dbReference type="AlphaFoldDB" id="A0A131YGR4"/>
<feature type="compositionally biased region" description="Low complexity" evidence="1">
    <location>
        <begin position="1"/>
        <end position="24"/>
    </location>
</feature>
<dbReference type="EMBL" id="GEDV01010877">
    <property type="protein sequence ID" value="JAP77680.1"/>
    <property type="molecule type" value="Transcribed_RNA"/>
</dbReference>
<organism evidence="2">
    <name type="scientific">Rhipicephalus appendiculatus</name>
    <name type="common">Brown ear tick</name>
    <dbReference type="NCBI Taxonomy" id="34631"/>
    <lineage>
        <taxon>Eukaryota</taxon>
        <taxon>Metazoa</taxon>
        <taxon>Ecdysozoa</taxon>
        <taxon>Arthropoda</taxon>
        <taxon>Chelicerata</taxon>
        <taxon>Arachnida</taxon>
        <taxon>Acari</taxon>
        <taxon>Parasitiformes</taxon>
        <taxon>Ixodida</taxon>
        <taxon>Ixodoidea</taxon>
        <taxon>Ixodidae</taxon>
        <taxon>Rhipicephalinae</taxon>
        <taxon>Rhipicephalus</taxon>
        <taxon>Rhipicephalus</taxon>
    </lineage>
</organism>
<reference evidence="2" key="1">
    <citation type="journal article" date="2016" name="Ticks Tick Borne Dis.">
        <title>De novo assembly and annotation of the salivary gland transcriptome of Rhipicephalus appendiculatus male and female ticks during blood feeding.</title>
        <authorList>
            <person name="de Castro M.H."/>
            <person name="de Klerk D."/>
            <person name="Pienaar R."/>
            <person name="Latif A.A."/>
            <person name="Rees D.J."/>
            <person name="Mans B.J."/>
        </authorList>
    </citation>
    <scope>NUCLEOTIDE SEQUENCE</scope>
    <source>
        <tissue evidence="2">Salivary glands</tissue>
    </source>
</reference>
<proteinExistence type="predicted"/>
<protein>
    <submittedName>
        <fullName evidence="2">Uncharacterized protein</fullName>
    </submittedName>
</protein>
<sequence>MSFTDLSRQGSQVSLSGSGSSGSRIEVSAVQVSPEEQGGNLTIYGETPSSIRTTISSEGANYQIADRSGQVRNVDVPNPRPPYGIQGKYEKRVIIENGIETVEVYENDRLTSRTVNGVPQPIN</sequence>